<feature type="transmembrane region" description="Helical" evidence="1">
    <location>
        <begin position="21"/>
        <end position="40"/>
    </location>
</feature>
<sequence length="237" mass="26952">MKKTWYQLEGSKQAEIWTILHLPYTAMNLSFLAIGFGIAGVNRWDVLVWIMIAYFLGLGIAAHAFDQLPGMGSSYVKYLAPGELLLLGLAAVSIAVLIGIYWMVKLAAWHLLWIIPLQTFFVWAYPNSRFMNGFFHNDFWFAVSFGFIPVMVGFYMNTLTLNGTFLTWAALAALISAIEITLSRYVRAIRKSYAEDEGKHGKATAVKRIEYYTHKPETALKLLCLMSYFLAFSFLLR</sequence>
<evidence type="ECO:0000313" key="3">
    <source>
        <dbReference type="Proteomes" id="UP000027153"/>
    </source>
</evidence>
<feature type="transmembrane region" description="Helical" evidence="1">
    <location>
        <begin position="46"/>
        <end position="65"/>
    </location>
</feature>
<evidence type="ECO:0000256" key="1">
    <source>
        <dbReference type="SAM" id="Phobius"/>
    </source>
</evidence>
<feature type="transmembrane region" description="Helical" evidence="1">
    <location>
        <begin position="218"/>
        <end position="236"/>
    </location>
</feature>
<keyword evidence="1" id="KW-0472">Membrane</keyword>
<keyword evidence="3" id="KW-1185">Reference proteome</keyword>
<dbReference type="AlphaFoldDB" id="A0A062UZJ4"/>
<keyword evidence="1" id="KW-1133">Transmembrane helix</keyword>
<dbReference type="EMBL" id="JMIY01000003">
    <property type="protein sequence ID" value="KCZ72346.1"/>
    <property type="molecule type" value="Genomic_DNA"/>
</dbReference>
<keyword evidence="2" id="KW-0808">Transferase</keyword>
<reference evidence="2 3" key="1">
    <citation type="journal article" date="2013" name="Nature">
        <title>Anaerobic oxidation of methane coupled to nitrate reduction in a novel archaeal lineage.</title>
        <authorList>
            <person name="Haroon M.F."/>
            <person name="Hu S."/>
            <person name="Shi Y."/>
            <person name="Imelfort M."/>
            <person name="Keller J."/>
            <person name="Hugenholtz P."/>
            <person name="Yuan Z."/>
            <person name="Tyson G.W."/>
        </authorList>
    </citation>
    <scope>NUCLEOTIDE SEQUENCE [LARGE SCALE GENOMIC DNA]</scope>
    <source>
        <strain evidence="2 3">ANME-2d</strain>
    </source>
</reference>
<protein>
    <submittedName>
        <fullName evidence="2">UbiA prenyltransferase family protein</fullName>
    </submittedName>
</protein>
<dbReference type="RefSeq" id="WP_052368704.1">
    <property type="nucleotide sequence ID" value="NZ_JMIY01000003.1"/>
</dbReference>
<dbReference type="GO" id="GO:0016740">
    <property type="term" value="F:transferase activity"/>
    <property type="evidence" value="ECO:0007669"/>
    <property type="project" value="UniProtKB-KW"/>
</dbReference>
<feature type="transmembrane region" description="Helical" evidence="1">
    <location>
        <begin position="85"/>
        <end position="104"/>
    </location>
</feature>
<evidence type="ECO:0000313" key="2">
    <source>
        <dbReference type="EMBL" id="KCZ72346.1"/>
    </source>
</evidence>
<feature type="transmembrane region" description="Helical" evidence="1">
    <location>
        <begin position="139"/>
        <end position="159"/>
    </location>
</feature>
<comment type="caution">
    <text evidence="2">The sequence shown here is derived from an EMBL/GenBank/DDBJ whole genome shotgun (WGS) entry which is preliminary data.</text>
</comment>
<gene>
    <name evidence="2" type="ORF">ANME2D_01752</name>
</gene>
<feature type="transmembrane region" description="Helical" evidence="1">
    <location>
        <begin position="110"/>
        <end position="127"/>
    </location>
</feature>
<organism evidence="2 3">
    <name type="scientific">Candidatus Methanoperedens nitratireducens</name>
    <dbReference type="NCBI Taxonomy" id="1392998"/>
    <lineage>
        <taxon>Archaea</taxon>
        <taxon>Methanobacteriati</taxon>
        <taxon>Methanobacteriota</taxon>
        <taxon>Stenosarchaea group</taxon>
        <taxon>Methanomicrobia</taxon>
        <taxon>Methanosarcinales</taxon>
        <taxon>ANME-2 cluster</taxon>
        <taxon>Candidatus Methanoperedentaceae</taxon>
        <taxon>Candidatus Methanoperedens</taxon>
    </lineage>
</organism>
<keyword evidence="1" id="KW-0812">Transmembrane</keyword>
<accession>A0A062UZJ4</accession>
<dbReference type="Proteomes" id="UP000027153">
    <property type="component" value="Unassembled WGS sequence"/>
</dbReference>
<dbReference type="OrthoDB" id="11689at2157"/>
<name>A0A062UZJ4_9EURY</name>
<feature type="transmembrane region" description="Helical" evidence="1">
    <location>
        <begin position="165"/>
        <end position="182"/>
    </location>
</feature>
<proteinExistence type="predicted"/>